<evidence type="ECO:0000313" key="3">
    <source>
        <dbReference type="Proteomes" id="UP001596047"/>
    </source>
</evidence>
<dbReference type="InterPro" id="IPR029787">
    <property type="entry name" value="Nucleotide_cyclase"/>
</dbReference>
<organism evidence="2 3">
    <name type="scientific">Paenibacillus solisilvae</name>
    <dbReference type="NCBI Taxonomy" id="2486751"/>
    <lineage>
        <taxon>Bacteria</taxon>
        <taxon>Bacillati</taxon>
        <taxon>Bacillota</taxon>
        <taxon>Bacilli</taxon>
        <taxon>Bacillales</taxon>
        <taxon>Paenibacillaceae</taxon>
        <taxon>Paenibacillus</taxon>
    </lineage>
</organism>
<dbReference type="EMBL" id="JBHSOW010000072">
    <property type="protein sequence ID" value="MFC5651359.1"/>
    <property type="molecule type" value="Genomic_DNA"/>
</dbReference>
<dbReference type="EC" id="2.7.7.65" evidence="2"/>
<keyword evidence="3" id="KW-1185">Reference proteome</keyword>
<reference evidence="3" key="1">
    <citation type="journal article" date="2019" name="Int. J. Syst. Evol. Microbiol.">
        <title>The Global Catalogue of Microorganisms (GCM) 10K type strain sequencing project: providing services to taxonomists for standard genome sequencing and annotation.</title>
        <authorList>
            <consortium name="The Broad Institute Genomics Platform"/>
            <consortium name="The Broad Institute Genome Sequencing Center for Infectious Disease"/>
            <person name="Wu L."/>
            <person name="Ma J."/>
        </authorList>
    </citation>
    <scope>NUCLEOTIDE SEQUENCE [LARGE SCALE GENOMIC DNA]</scope>
    <source>
        <strain evidence="3">CGMCC 1.3240</strain>
    </source>
</reference>
<dbReference type="InterPro" id="IPR052163">
    <property type="entry name" value="DGC-Regulatory_Protein"/>
</dbReference>
<dbReference type="PANTHER" id="PTHR46663:SF2">
    <property type="entry name" value="GGDEF DOMAIN-CONTAINING PROTEIN"/>
    <property type="match status" value="1"/>
</dbReference>
<keyword evidence="2" id="KW-0808">Transferase</keyword>
<evidence type="ECO:0000259" key="1">
    <source>
        <dbReference type="PROSITE" id="PS50887"/>
    </source>
</evidence>
<dbReference type="RefSeq" id="WP_379189972.1">
    <property type="nucleotide sequence ID" value="NZ_JBHSOW010000072.1"/>
</dbReference>
<sequence>MNAIINSHLMKNSYAFGDEVLRLMAKRLLAYNEYPYNACRLGGNTFLLLHELDLQQEETDRHVELMKGSLEQVLQVRGQLLYPTCSIGISSFPRMGETAEMLIRHADTALQHAKEAGGNRISAYTGEDVMASRRMLFISEALRDAVRELFAGLRVS</sequence>
<dbReference type="Proteomes" id="UP001596047">
    <property type="component" value="Unassembled WGS sequence"/>
</dbReference>
<dbReference type="Gene3D" id="3.30.70.270">
    <property type="match status" value="1"/>
</dbReference>
<dbReference type="InterPro" id="IPR000160">
    <property type="entry name" value="GGDEF_dom"/>
</dbReference>
<dbReference type="CDD" id="cd01949">
    <property type="entry name" value="GGDEF"/>
    <property type="match status" value="1"/>
</dbReference>
<dbReference type="PANTHER" id="PTHR46663">
    <property type="entry name" value="DIGUANYLATE CYCLASE DGCT-RELATED"/>
    <property type="match status" value="1"/>
</dbReference>
<gene>
    <name evidence="2" type="ORF">ACFPYJ_20040</name>
</gene>
<name>A0ABW0W2S7_9BACL</name>
<keyword evidence="2" id="KW-0548">Nucleotidyltransferase</keyword>
<protein>
    <submittedName>
        <fullName evidence="2">Diguanylate cyclase domain-containing protein</fullName>
        <ecNumber evidence="2">2.7.7.65</ecNumber>
    </submittedName>
</protein>
<dbReference type="GO" id="GO:0052621">
    <property type="term" value="F:diguanylate cyclase activity"/>
    <property type="evidence" value="ECO:0007669"/>
    <property type="project" value="UniProtKB-EC"/>
</dbReference>
<proteinExistence type="predicted"/>
<evidence type="ECO:0000313" key="2">
    <source>
        <dbReference type="EMBL" id="MFC5651359.1"/>
    </source>
</evidence>
<comment type="caution">
    <text evidence="2">The sequence shown here is derived from an EMBL/GenBank/DDBJ whole genome shotgun (WGS) entry which is preliminary data.</text>
</comment>
<feature type="domain" description="GGDEF" evidence="1">
    <location>
        <begin position="1"/>
        <end position="126"/>
    </location>
</feature>
<dbReference type="InterPro" id="IPR043128">
    <property type="entry name" value="Rev_trsase/Diguanyl_cyclase"/>
</dbReference>
<dbReference type="Pfam" id="PF00990">
    <property type="entry name" value="GGDEF"/>
    <property type="match status" value="1"/>
</dbReference>
<dbReference type="SUPFAM" id="SSF55073">
    <property type="entry name" value="Nucleotide cyclase"/>
    <property type="match status" value="1"/>
</dbReference>
<dbReference type="PROSITE" id="PS50887">
    <property type="entry name" value="GGDEF"/>
    <property type="match status" value="1"/>
</dbReference>
<dbReference type="NCBIfam" id="TIGR00254">
    <property type="entry name" value="GGDEF"/>
    <property type="match status" value="1"/>
</dbReference>
<dbReference type="SMART" id="SM00267">
    <property type="entry name" value="GGDEF"/>
    <property type="match status" value="1"/>
</dbReference>
<accession>A0ABW0W2S7</accession>